<accession>A0A6C2CAF9</accession>
<keyword evidence="2" id="KW-0812">Transmembrane</keyword>
<dbReference type="Proteomes" id="UP000371977">
    <property type="component" value="Unassembled WGS sequence"/>
</dbReference>
<evidence type="ECO:0000256" key="2">
    <source>
        <dbReference type="SAM" id="Phobius"/>
    </source>
</evidence>
<keyword evidence="2" id="KW-0472">Membrane</keyword>
<reference evidence="3 4" key="1">
    <citation type="submission" date="2019-01" db="EMBL/GenBank/DDBJ databases">
        <title>Weissella sp. nov., a novel lactic acid bacterium isolated from animal feces.</title>
        <authorList>
            <person name="Wang L.-T."/>
        </authorList>
    </citation>
    <scope>NUCLEOTIDE SEQUENCE [LARGE SCALE GENOMIC DNA]</scope>
    <source>
        <strain evidence="3 4">8H-2</strain>
    </source>
</reference>
<sequence length="418" mass="47880">MGKRILQTIMSYESAEYFSNKVNKMPYSGMFMMVQNITSLSSYVSMDVETNDNTVVLVNLFEVSDLRDDILISFDKIRSKSDRLAIISDVEKLESFGDNLVDFSSLVTDVFIVTDQGIQFEKILNQLNKPVANQNKSAVLDILKKRYVDKKDEPKKLLETKSSENLLKAEIESSRAPSASSPENSELTKNETVKQKNPIELAPKKEPSKEPSKKRSPRIKKLQPTVVKQQFFLSKRLFTWVIGLVAILIIALLLINRKPSEQTLINQGRYDEAIGYYHDANKIEDLVMQDSSKNNKRQILLQNKRLNESKYYNLDLAFLNQDYDKVIALVPKMNLDDAGNTRLQYIGYSYMKKSNLAKAELYAEKLNNSKLKEMIKDRQNAYTQLNKIEQGLNGSPSDEQRKVLEDYKGKIQDALAKQ</sequence>
<keyword evidence="4" id="KW-1185">Reference proteome</keyword>
<organism evidence="3 4">
    <name type="scientific">Weissella muntiaci</name>
    <dbReference type="NCBI Taxonomy" id="2508881"/>
    <lineage>
        <taxon>Bacteria</taxon>
        <taxon>Bacillati</taxon>
        <taxon>Bacillota</taxon>
        <taxon>Bacilli</taxon>
        <taxon>Lactobacillales</taxon>
        <taxon>Lactobacillaceae</taxon>
        <taxon>Weissella</taxon>
    </lineage>
</organism>
<feature type="compositionally biased region" description="Basic and acidic residues" evidence="1">
    <location>
        <begin position="202"/>
        <end position="213"/>
    </location>
</feature>
<proteinExistence type="predicted"/>
<protein>
    <recommendedName>
        <fullName evidence="5">Tetratricopeptide repeat protein</fullName>
    </recommendedName>
</protein>
<evidence type="ECO:0000256" key="1">
    <source>
        <dbReference type="SAM" id="MobiDB-lite"/>
    </source>
</evidence>
<gene>
    <name evidence="3" type="ORF">ESZ50_02485</name>
</gene>
<dbReference type="EMBL" id="SDGZ01000008">
    <property type="protein sequence ID" value="TYC50556.1"/>
    <property type="molecule type" value="Genomic_DNA"/>
</dbReference>
<dbReference type="AlphaFoldDB" id="A0A6C2CAF9"/>
<feature type="transmembrane region" description="Helical" evidence="2">
    <location>
        <begin position="237"/>
        <end position="255"/>
    </location>
</feature>
<feature type="compositionally biased region" description="Low complexity" evidence="1">
    <location>
        <begin position="174"/>
        <end position="185"/>
    </location>
</feature>
<keyword evidence="2" id="KW-1133">Transmembrane helix</keyword>
<comment type="caution">
    <text evidence="3">The sequence shown here is derived from an EMBL/GenBank/DDBJ whole genome shotgun (WGS) entry which is preliminary data.</text>
</comment>
<feature type="region of interest" description="Disordered" evidence="1">
    <location>
        <begin position="169"/>
        <end position="220"/>
    </location>
</feature>
<evidence type="ECO:0000313" key="4">
    <source>
        <dbReference type="Proteomes" id="UP000371977"/>
    </source>
</evidence>
<evidence type="ECO:0000313" key="3">
    <source>
        <dbReference type="EMBL" id="TYC50556.1"/>
    </source>
</evidence>
<dbReference type="RefSeq" id="WP_148622028.1">
    <property type="nucleotide sequence ID" value="NZ_SDGZ01000008.1"/>
</dbReference>
<evidence type="ECO:0008006" key="5">
    <source>
        <dbReference type="Google" id="ProtNLM"/>
    </source>
</evidence>
<name>A0A6C2CAF9_9LACO</name>